<dbReference type="Pfam" id="PF08263">
    <property type="entry name" value="LRRNT_2"/>
    <property type="match status" value="1"/>
</dbReference>
<keyword evidence="1" id="KW-0433">Leucine-rich repeat</keyword>
<dbReference type="Gramene" id="OE9A024878T1">
    <property type="protein sequence ID" value="OE9A024878C1"/>
    <property type="gene ID" value="OE9A024878"/>
</dbReference>
<dbReference type="PANTHER" id="PTHR48060">
    <property type="entry name" value="DNA DAMAGE-REPAIR/TOLERATION PROTEIN DRT100"/>
    <property type="match status" value="1"/>
</dbReference>
<evidence type="ECO:0000313" key="6">
    <source>
        <dbReference type="EMBL" id="CAA2965512.1"/>
    </source>
</evidence>
<dbReference type="AlphaFoldDB" id="A0A8S0QDH9"/>
<dbReference type="OrthoDB" id="10250902at2759"/>
<evidence type="ECO:0000256" key="3">
    <source>
        <dbReference type="ARBA" id="ARBA00022737"/>
    </source>
</evidence>
<keyword evidence="3" id="KW-0677">Repeat</keyword>
<dbReference type="InterPro" id="IPR053211">
    <property type="entry name" value="DNA_repair-toleration"/>
</dbReference>
<keyword evidence="7" id="KW-1185">Reference proteome</keyword>
<reference evidence="6 7" key="1">
    <citation type="submission" date="2019-12" db="EMBL/GenBank/DDBJ databases">
        <authorList>
            <person name="Alioto T."/>
            <person name="Alioto T."/>
            <person name="Gomez Garrido J."/>
        </authorList>
    </citation>
    <scope>NUCLEOTIDE SEQUENCE [LARGE SCALE GENOMIC DNA]</scope>
</reference>
<proteinExistence type="predicted"/>
<evidence type="ECO:0000259" key="5">
    <source>
        <dbReference type="Pfam" id="PF08263"/>
    </source>
</evidence>
<dbReference type="InterPro" id="IPR032675">
    <property type="entry name" value="LRR_dom_sf"/>
</dbReference>
<evidence type="ECO:0000256" key="2">
    <source>
        <dbReference type="ARBA" id="ARBA00022729"/>
    </source>
</evidence>
<feature type="chain" id="PRO_5035750290" evidence="4">
    <location>
        <begin position="25"/>
        <end position="120"/>
    </location>
</feature>
<feature type="domain" description="Leucine-rich repeat-containing N-terminal plant-type" evidence="5">
    <location>
        <begin position="30"/>
        <end position="68"/>
    </location>
</feature>
<sequence length="120" mass="13323">MQMANYFLGAIFLVHCLMACLAMATTNITTDQSSLLRFKAHINLDPSHISSKNWSISTSVCVWIGVTCGLRHQRVTALDISNMNLTGKIPAQLGNLSFLVYIDLSENHFHGSVPQELTWT</sequence>
<evidence type="ECO:0000313" key="7">
    <source>
        <dbReference type="Proteomes" id="UP000594638"/>
    </source>
</evidence>
<dbReference type="PANTHER" id="PTHR48060:SF21">
    <property type="entry name" value="L DOMAIN-LIKE PROTEIN"/>
    <property type="match status" value="1"/>
</dbReference>
<dbReference type="InterPro" id="IPR013210">
    <property type="entry name" value="LRR_N_plant-typ"/>
</dbReference>
<evidence type="ECO:0000256" key="1">
    <source>
        <dbReference type="ARBA" id="ARBA00022614"/>
    </source>
</evidence>
<gene>
    <name evidence="6" type="ORF">OLEA9_A024878</name>
</gene>
<dbReference type="Pfam" id="PF00560">
    <property type="entry name" value="LRR_1"/>
    <property type="match status" value="2"/>
</dbReference>
<dbReference type="EMBL" id="CACTIH010001845">
    <property type="protein sequence ID" value="CAA2965512.1"/>
    <property type="molecule type" value="Genomic_DNA"/>
</dbReference>
<dbReference type="InterPro" id="IPR001611">
    <property type="entry name" value="Leu-rich_rpt"/>
</dbReference>
<protein>
    <submittedName>
        <fullName evidence="6">Probable LRR receptor-like serine threonine-kinase At3g47570 isoform X2</fullName>
    </submittedName>
</protein>
<dbReference type="SUPFAM" id="SSF52058">
    <property type="entry name" value="L domain-like"/>
    <property type="match status" value="1"/>
</dbReference>
<feature type="signal peptide" evidence="4">
    <location>
        <begin position="1"/>
        <end position="24"/>
    </location>
</feature>
<comment type="caution">
    <text evidence="6">The sequence shown here is derived from an EMBL/GenBank/DDBJ whole genome shotgun (WGS) entry which is preliminary data.</text>
</comment>
<evidence type="ECO:0000256" key="4">
    <source>
        <dbReference type="SAM" id="SignalP"/>
    </source>
</evidence>
<accession>A0A8S0QDH9</accession>
<keyword evidence="6" id="KW-0675">Receptor</keyword>
<dbReference type="Gene3D" id="3.80.10.10">
    <property type="entry name" value="Ribonuclease Inhibitor"/>
    <property type="match status" value="1"/>
</dbReference>
<dbReference type="Proteomes" id="UP000594638">
    <property type="component" value="Unassembled WGS sequence"/>
</dbReference>
<keyword evidence="2 4" id="KW-0732">Signal</keyword>
<name>A0A8S0QDH9_OLEEU</name>
<organism evidence="6 7">
    <name type="scientific">Olea europaea subsp. europaea</name>
    <dbReference type="NCBI Taxonomy" id="158383"/>
    <lineage>
        <taxon>Eukaryota</taxon>
        <taxon>Viridiplantae</taxon>
        <taxon>Streptophyta</taxon>
        <taxon>Embryophyta</taxon>
        <taxon>Tracheophyta</taxon>
        <taxon>Spermatophyta</taxon>
        <taxon>Magnoliopsida</taxon>
        <taxon>eudicotyledons</taxon>
        <taxon>Gunneridae</taxon>
        <taxon>Pentapetalae</taxon>
        <taxon>asterids</taxon>
        <taxon>lamiids</taxon>
        <taxon>Lamiales</taxon>
        <taxon>Oleaceae</taxon>
        <taxon>Oleeae</taxon>
        <taxon>Olea</taxon>
    </lineage>
</organism>